<sequence>MWKAAAGQQINLNEQTTEDDEWETDPDFVNDVSEQEQRWGSTTIAGSGRTAGAINMTQLRKETEEADALKKKKQMMEDPSNPSFGYGGKFGIEKDRMDQSAVGHEYIAKIEKHASQKDYSTGFGGKFGIQTDRVDKMLDCIINLCPVASKAGRLWMGPGTHEIPVELFALNRDRLIERVRPKCTGKPVILLQGGDEIAFYDTDAAYAVFRQESYFMWAFGVTEPGCFGAIDVSTKESFLFIPRQPKSHAIWQGGHSNTHDFSKKYQIKHVHYKDEIVSALKHIGPSVLLTLKGVNSDSNLSTREARFDGIEKFQINNHVLFNEITELRVLKTDLEVDVLKYVINISSEAHRKVMRFAKPGKSEYQCEAEFLHYCYSVGGCRHVSTTCKCASGANTTIMNYGHAAAPNDRFIEPGDLCLFDMGANYFGYSADITCTFPINGKYSPIQKLIYEAVLAANVAVFKAIKPGVNWVDMHLLANRILLTELKKGGLLKGEVDAMVGAGLAATFQPHGLGHLLGLDVHDVGGFLNNAKRPEQKGTEKLRTTRVLQERMVITIEPGCYFIDMLLDEALDNSSLNRFLVADVIKRFRGFGGVRIEDDVLITKTGAVNLTKVPRTVKEVEDWMAGRDNNNLSLFTVLVLRSAFPSFSFLCAAGLRGTFPGHPHPPSLLLFSFWTTQHEIQHKHPWEAHPAWDLNPADLASAVSWEHKEKIEKHASQKDYATGFGGKFGVQTDRQDKSAVGWDHMEKIEKHESQKDYAKGFGGKFGVQSDRQDKSAVGWDHHEAPQKHESQTDQKIGFGGKFGLQTDRVDKSATSFNEEPAKVGTNYIKVKPDIGNAKPGDLRAKFEHMSSQESRQDVERISTPKKTVHAKAALFSNKTAEESAQNASERPSKTLDSSKTAFLTHTSQPDPGRTGRAIPGQLNPSKMAQFTAQNNNENGTVSTTDRIPKSLDDSKKAFLTQRNQLEERNVEKTEPKHMDQNKLAQFTSQASAWESSQPSTVDKELGGIKELEQQKQIEEDEIYQNVSDSGETNAEEILPTEEEDLSEDAQYYTTDEIVNTGISAIALYDYQAAADDEVSFDPDDVITHIEKIDEGWWRGLCKGKYGLFPANYVQVDE</sequence>
<dbReference type="InterPro" id="IPR001452">
    <property type="entry name" value="SH3_domain"/>
</dbReference>
<dbReference type="Gene3D" id="2.30.30.40">
    <property type="entry name" value="SH3 Domains"/>
    <property type="match status" value="1"/>
</dbReference>
<dbReference type="Pfam" id="PF02218">
    <property type="entry name" value="HS1_rep"/>
    <property type="match status" value="5"/>
</dbReference>
<reference evidence="21" key="1">
    <citation type="journal article" date="2020" name="J Insects Food Feed">
        <title>The yellow mealworm (Tenebrio molitor) genome: a resource for the emerging insects as food and feed industry.</title>
        <authorList>
            <person name="Eriksson T."/>
            <person name="Andere A."/>
            <person name="Kelstrup H."/>
            <person name="Emery V."/>
            <person name="Picard C."/>
        </authorList>
    </citation>
    <scope>NUCLEOTIDE SEQUENCE</scope>
    <source>
        <strain evidence="21">Stoneville</strain>
        <tissue evidence="21">Whole head</tissue>
    </source>
</reference>
<feature type="region of interest" description="Disordered" evidence="19">
    <location>
        <begin position="1"/>
        <end position="26"/>
    </location>
</feature>
<evidence type="ECO:0000313" key="21">
    <source>
        <dbReference type="EMBL" id="KAH0815339.1"/>
    </source>
</evidence>
<evidence type="ECO:0000256" key="18">
    <source>
        <dbReference type="RuleBase" id="RU000590"/>
    </source>
</evidence>
<comment type="catalytic activity">
    <reaction evidence="16">
        <text>Xaa-L-Pro dipeptide + H2O = an L-alpha-amino acid + L-proline</text>
        <dbReference type="Rhea" id="RHEA:76407"/>
        <dbReference type="ChEBI" id="CHEBI:15377"/>
        <dbReference type="ChEBI" id="CHEBI:59869"/>
        <dbReference type="ChEBI" id="CHEBI:60039"/>
        <dbReference type="ChEBI" id="CHEBI:195196"/>
        <dbReference type="EC" id="3.4.13.9"/>
    </reaction>
</comment>
<organism evidence="21 22">
    <name type="scientific">Tenebrio molitor</name>
    <name type="common">Yellow mealworm beetle</name>
    <dbReference type="NCBI Taxonomy" id="7067"/>
    <lineage>
        <taxon>Eukaryota</taxon>
        <taxon>Metazoa</taxon>
        <taxon>Ecdysozoa</taxon>
        <taxon>Arthropoda</taxon>
        <taxon>Hexapoda</taxon>
        <taxon>Insecta</taxon>
        <taxon>Pterygota</taxon>
        <taxon>Neoptera</taxon>
        <taxon>Endopterygota</taxon>
        <taxon>Coleoptera</taxon>
        <taxon>Polyphaga</taxon>
        <taxon>Cucujiformia</taxon>
        <taxon>Tenebrionidae</taxon>
        <taxon>Tenebrio</taxon>
    </lineage>
</organism>
<comment type="cofactor">
    <cofactor evidence="1">
        <name>Mn(2+)</name>
        <dbReference type="ChEBI" id="CHEBI:29035"/>
    </cofactor>
</comment>
<dbReference type="PROSITE" id="PS50002">
    <property type="entry name" value="SH3"/>
    <property type="match status" value="1"/>
</dbReference>
<reference evidence="21" key="2">
    <citation type="submission" date="2021-08" db="EMBL/GenBank/DDBJ databases">
        <authorList>
            <person name="Eriksson T."/>
        </authorList>
    </citation>
    <scope>NUCLEOTIDE SEQUENCE</scope>
    <source>
        <strain evidence="21">Stoneville</strain>
        <tissue evidence="21">Whole head</tissue>
    </source>
</reference>
<dbReference type="AlphaFoldDB" id="A0A8J6HII6"/>
<dbReference type="FunFam" id="3.90.230.10:FF:000002">
    <property type="entry name" value="Xaa-Pro aminopeptidase 3"/>
    <property type="match status" value="1"/>
</dbReference>
<feature type="compositionally biased region" description="Polar residues" evidence="19">
    <location>
        <begin position="875"/>
        <end position="897"/>
    </location>
</feature>
<feature type="region of interest" description="Disordered" evidence="19">
    <location>
        <begin position="869"/>
        <end position="897"/>
    </location>
</feature>
<keyword evidence="6" id="KW-0378">Hydrolase</keyword>
<dbReference type="InterPro" id="IPR036028">
    <property type="entry name" value="SH3-like_dom_sf"/>
</dbReference>
<dbReference type="InterPro" id="IPR001131">
    <property type="entry name" value="Peptidase_M24B_aminopep-P_CS"/>
</dbReference>
<dbReference type="Pfam" id="PF05195">
    <property type="entry name" value="AMP_N"/>
    <property type="match status" value="1"/>
</dbReference>
<evidence type="ECO:0000313" key="22">
    <source>
        <dbReference type="Proteomes" id="UP000719412"/>
    </source>
</evidence>
<dbReference type="Proteomes" id="UP000719412">
    <property type="component" value="Unassembled WGS sequence"/>
</dbReference>
<dbReference type="SUPFAM" id="SSF53092">
    <property type="entry name" value="Creatinase/prolidase N-terminal domain"/>
    <property type="match status" value="1"/>
</dbReference>
<evidence type="ECO:0000256" key="15">
    <source>
        <dbReference type="ARBA" id="ARBA00044351"/>
    </source>
</evidence>
<comment type="similarity">
    <text evidence="10">Belongs to the peptidase M24B family. Eukaryotic-type prolidase subfamily.</text>
</comment>
<dbReference type="SMART" id="SM00326">
    <property type="entry name" value="SH3"/>
    <property type="match status" value="1"/>
</dbReference>
<evidence type="ECO:0000256" key="5">
    <source>
        <dbReference type="ARBA" id="ARBA00022723"/>
    </source>
</evidence>
<dbReference type="GO" id="GO:0102009">
    <property type="term" value="F:proline dipeptidase activity"/>
    <property type="evidence" value="ECO:0007669"/>
    <property type="project" value="UniProtKB-EC"/>
</dbReference>
<dbReference type="SUPFAM" id="SSF55920">
    <property type="entry name" value="Creatinase/aminopeptidase"/>
    <property type="match status" value="1"/>
</dbReference>
<evidence type="ECO:0000256" key="16">
    <source>
        <dbReference type="ARBA" id="ARBA00048994"/>
    </source>
</evidence>
<evidence type="ECO:0000256" key="9">
    <source>
        <dbReference type="ARBA" id="ARBA00023211"/>
    </source>
</evidence>
<comment type="caution">
    <text evidence="21">The sequence shown here is derived from an EMBL/GenBank/DDBJ whole genome shotgun (WGS) entry which is preliminary data.</text>
</comment>
<dbReference type="CDD" id="cd01087">
    <property type="entry name" value="Prolidase"/>
    <property type="match status" value="1"/>
</dbReference>
<evidence type="ECO:0000256" key="3">
    <source>
        <dbReference type="ARBA" id="ARBA00022443"/>
    </source>
</evidence>
<feature type="region of interest" description="Disordered" evidence="19">
    <location>
        <begin position="761"/>
        <end position="800"/>
    </location>
</feature>
<dbReference type="Pfam" id="PF00557">
    <property type="entry name" value="Peptidase_M24"/>
    <property type="match status" value="1"/>
</dbReference>
<dbReference type="PANTHER" id="PTHR48480:SF2">
    <property type="entry name" value="PEPTIDASE D"/>
    <property type="match status" value="1"/>
</dbReference>
<dbReference type="PROSITE" id="PS00491">
    <property type="entry name" value="PROLINE_PEPTIDASE"/>
    <property type="match status" value="1"/>
</dbReference>
<dbReference type="EC" id="3.4.13.9" evidence="11"/>
<evidence type="ECO:0000256" key="19">
    <source>
        <dbReference type="SAM" id="MobiDB-lite"/>
    </source>
</evidence>
<proteinExistence type="inferred from homology"/>
<dbReference type="InterPro" id="IPR029149">
    <property type="entry name" value="Creatin/AminoP/Spt16_N"/>
</dbReference>
<dbReference type="SMART" id="SM01011">
    <property type="entry name" value="AMP_N"/>
    <property type="match status" value="1"/>
</dbReference>
<comment type="subunit">
    <text evidence="2">Homodimer.</text>
</comment>
<dbReference type="FunFam" id="2.30.30.40:FF:000046">
    <property type="entry name" value="Drebrin-like protein isoform B"/>
    <property type="match status" value="1"/>
</dbReference>
<evidence type="ECO:0000256" key="2">
    <source>
        <dbReference type="ARBA" id="ARBA00011738"/>
    </source>
</evidence>
<gene>
    <name evidence="21" type="ORF">GEV33_007452</name>
</gene>
<keyword evidence="8" id="KW-0482">Metalloprotease</keyword>
<evidence type="ECO:0000256" key="11">
    <source>
        <dbReference type="ARBA" id="ARBA00044051"/>
    </source>
</evidence>
<evidence type="ECO:0000256" key="8">
    <source>
        <dbReference type="ARBA" id="ARBA00023049"/>
    </source>
</evidence>
<dbReference type="InterPro" id="IPR007865">
    <property type="entry name" value="Aminopep_P_N"/>
</dbReference>
<dbReference type="PANTHER" id="PTHR48480">
    <property type="match status" value="1"/>
</dbReference>
<dbReference type="PROSITE" id="PS51090">
    <property type="entry name" value="CORTACTIN"/>
    <property type="match status" value="5"/>
</dbReference>
<dbReference type="InterPro" id="IPR035716">
    <property type="entry name" value="Cortactin_SH3"/>
</dbReference>
<keyword evidence="9" id="KW-0464">Manganese</keyword>
<feature type="region of interest" description="Disordered" evidence="19">
    <location>
        <begin position="902"/>
        <end position="921"/>
    </location>
</feature>
<dbReference type="GO" id="GO:0030145">
    <property type="term" value="F:manganese ion binding"/>
    <property type="evidence" value="ECO:0007669"/>
    <property type="project" value="InterPro"/>
</dbReference>
<dbReference type="SUPFAM" id="SSF50044">
    <property type="entry name" value="SH3-domain"/>
    <property type="match status" value="1"/>
</dbReference>
<evidence type="ECO:0000256" key="10">
    <source>
        <dbReference type="ARBA" id="ARBA00043990"/>
    </source>
</evidence>
<feature type="compositionally biased region" description="Basic and acidic residues" evidence="19">
    <location>
        <begin position="769"/>
        <end position="791"/>
    </location>
</feature>
<feature type="compositionally biased region" description="Polar residues" evidence="19">
    <location>
        <begin position="931"/>
        <end position="944"/>
    </location>
</feature>
<evidence type="ECO:0000256" key="13">
    <source>
        <dbReference type="ARBA" id="ARBA00044252"/>
    </source>
</evidence>
<dbReference type="Gene3D" id="3.40.350.10">
    <property type="entry name" value="Creatinase/prolidase N-terminal domain"/>
    <property type="match status" value="1"/>
</dbReference>
<dbReference type="PRINTS" id="PR00499">
    <property type="entry name" value="P67PHOX"/>
</dbReference>
<dbReference type="PRINTS" id="PR00452">
    <property type="entry name" value="SH3DOMAIN"/>
</dbReference>
<dbReference type="InterPro" id="IPR036005">
    <property type="entry name" value="Creatinase/aminopeptidase-like"/>
</dbReference>
<keyword evidence="3 17" id="KW-0728">SH3 domain</keyword>
<dbReference type="CDD" id="cd11959">
    <property type="entry name" value="SH3_Cortactin"/>
    <property type="match status" value="1"/>
</dbReference>
<dbReference type="GO" id="GO:0070006">
    <property type="term" value="F:metalloaminopeptidase activity"/>
    <property type="evidence" value="ECO:0007669"/>
    <property type="project" value="InterPro"/>
</dbReference>
<dbReference type="Pfam" id="PF00018">
    <property type="entry name" value="SH3_1"/>
    <property type="match status" value="1"/>
</dbReference>
<dbReference type="InterPro" id="IPR052433">
    <property type="entry name" value="X-Pro_dipept-like"/>
</dbReference>
<evidence type="ECO:0000259" key="20">
    <source>
        <dbReference type="PROSITE" id="PS50002"/>
    </source>
</evidence>
<evidence type="ECO:0000256" key="12">
    <source>
        <dbReference type="ARBA" id="ARBA00044141"/>
    </source>
</evidence>
<keyword evidence="22" id="KW-1185">Reference proteome</keyword>
<name>A0A8J6HII6_TENMO</name>
<evidence type="ECO:0000256" key="14">
    <source>
        <dbReference type="ARBA" id="ARBA00044284"/>
    </source>
</evidence>
<accession>A0A8J6HII6</accession>
<protein>
    <recommendedName>
        <fullName evidence="12">Xaa-Pro dipeptidase</fullName>
        <ecNumber evidence="11">3.4.13.9</ecNumber>
    </recommendedName>
    <alternativeName>
        <fullName evidence="15">Imidodipeptidase</fullName>
    </alternativeName>
    <alternativeName>
        <fullName evidence="13">Peptidase D</fullName>
    </alternativeName>
    <alternativeName>
        <fullName evidence="14">Proline dipeptidase</fullName>
    </alternativeName>
</protein>
<dbReference type="GO" id="GO:0006508">
    <property type="term" value="P:proteolysis"/>
    <property type="evidence" value="ECO:0007669"/>
    <property type="project" value="UniProtKB-KW"/>
</dbReference>
<dbReference type="InterPro" id="IPR000994">
    <property type="entry name" value="Pept_M24"/>
</dbReference>
<evidence type="ECO:0000256" key="6">
    <source>
        <dbReference type="ARBA" id="ARBA00022801"/>
    </source>
</evidence>
<evidence type="ECO:0000256" key="4">
    <source>
        <dbReference type="ARBA" id="ARBA00022670"/>
    </source>
</evidence>
<keyword evidence="4" id="KW-0645">Protease</keyword>
<feature type="region of interest" description="Disordered" evidence="19">
    <location>
        <begin position="931"/>
        <end position="951"/>
    </location>
</feature>
<keyword evidence="5 18" id="KW-0479">Metal-binding</keyword>
<dbReference type="InterPro" id="IPR003134">
    <property type="entry name" value="Hs1_Cortactin"/>
</dbReference>
<evidence type="ECO:0000256" key="1">
    <source>
        <dbReference type="ARBA" id="ARBA00001936"/>
    </source>
</evidence>
<feature type="domain" description="SH3" evidence="20">
    <location>
        <begin position="1058"/>
        <end position="1116"/>
    </location>
</feature>
<keyword evidence="7" id="KW-0224">Dipeptidase</keyword>
<dbReference type="EMBL" id="JABDTM020023216">
    <property type="protein sequence ID" value="KAH0815339.1"/>
    <property type="molecule type" value="Genomic_DNA"/>
</dbReference>
<feature type="compositionally biased region" description="Acidic residues" evidence="19">
    <location>
        <begin position="16"/>
        <end position="26"/>
    </location>
</feature>
<evidence type="ECO:0000256" key="7">
    <source>
        <dbReference type="ARBA" id="ARBA00022997"/>
    </source>
</evidence>
<evidence type="ECO:0000256" key="17">
    <source>
        <dbReference type="PROSITE-ProRule" id="PRU00192"/>
    </source>
</evidence>
<dbReference type="Gene3D" id="3.90.230.10">
    <property type="entry name" value="Creatinase/methionine aminopeptidase superfamily"/>
    <property type="match status" value="1"/>
</dbReference>